<dbReference type="PANTHER" id="PTHR18896">
    <property type="entry name" value="PHOSPHOLIPASE D"/>
    <property type="match status" value="1"/>
</dbReference>
<evidence type="ECO:0000259" key="8">
    <source>
        <dbReference type="PROSITE" id="PS50035"/>
    </source>
</evidence>
<evidence type="ECO:0000256" key="6">
    <source>
        <dbReference type="ARBA" id="ARBA00023098"/>
    </source>
</evidence>
<evidence type="ECO:0000256" key="2">
    <source>
        <dbReference type="ARBA" id="ARBA00012027"/>
    </source>
</evidence>
<evidence type="ECO:0000313" key="9">
    <source>
        <dbReference type="EMBL" id="RKP12710.1"/>
    </source>
</evidence>
<feature type="compositionally biased region" description="Acidic residues" evidence="7">
    <location>
        <begin position="1"/>
        <end position="12"/>
    </location>
</feature>
<comment type="catalytic activity">
    <reaction evidence="1">
        <text>a 1,2-diacyl-sn-glycero-3-phosphocholine + H2O = a 1,2-diacyl-sn-glycero-3-phosphate + choline + H(+)</text>
        <dbReference type="Rhea" id="RHEA:14445"/>
        <dbReference type="ChEBI" id="CHEBI:15354"/>
        <dbReference type="ChEBI" id="CHEBI:15377"/>
        <dbReference type="ChEBI" id="CHEBI:15378"/>
        <dbReference type="ChEBI" id="CHEBI:57643"/>
        <dbReference type="ChEBI" id="CHEBI:58608"/>
        <dbReference type="EC" id="3.1.4.4"/>
    </reaction>
</comment>
<accession>A0A4P9Y4E8</accession>
<evidence type="ECO:0000313" key="10">
    <source>
        <dbReference type="Proteomes" id="UP000267251"/>
    </source>
</evidence>
<dbReference type="InterPro" id="IPR015679">
    <property type="entry name" value="PLipase_D_fam"/>
</dbReference>
<name>A0A4P9Y4E8_9FUNG</name>
<protein>
    <recommendedName>
        <fullName evidence="2">phospholipase D</fullName>
        <ecNumber evidence="2">3.1.4.4</ecNumber>
    </recommendedName>
</protein>
<dbReference type="InterPro" id="IPR001736">
    <property type="entry name" value="PLipase_D/transphosphatidylase"/>
</dbReference>
<dbReference type="Gene3D" id="3.30.870.10">
    <property type="entry name" value="Endonuclease Chain A"/>
    <property type="match status" value="1"/>
</dbReference>
<dbReference type="GO" id="GO:0060627">
    <property type="term" value="P:regulation of vesicle-mediated transport"/>
    <property type="evidence" value="ECO:0007669"/>
    <property type="project" value="TreeGrafter"/>
</dbReference>
<evidence type="ECO:0000256" key="4">
    <source>
        <dbReference type="ARBA" id="ARBA00022801"/>
    </source>
</evidence>
<gene>
    <name evidence="9" type="ORF">BJ684DRAFT_20767</name>
</gene>
<dbReference type="SUPFAM" id="SSF56024">
    <property type="entry name" value="Phospholipase D/nuclease"/>
    <property type="match status" value="1"/>
</dbReference>
<evidence type="ECO:0000256" key="3">
    <source>
        <dbReference type="ARBA" id="ARBA00022737"/>
    </source>
</evidence>
<dbReference type="GO" id="GO:0009395">
    <property type="term" value="P:phospholipid catabolic process"/>
    <property type="evidence" value="ECO:0007669"/>
    <property type="project" value="TreeGrafter"/>
</dbReference>
<feature type="domain" description="PLD phosphodiesterase" evidence="8">
    <location>
        <begin position="47"/>
        <end position="74"/>
    </location>
</feature>
<dbReference type="EC" id="3.1.4.4" evidence="2"/>
<evidence type="ECO:0000256" key="1">
    <source>
        <dbReference type="ARBA" id="ARBA00000798"/>
    </source>
</evidence>
<dbReference type="PROSITE" id="PS50035">
    <property type="entry name" value="PLD"/>
    <property type="match status" value="1"/>
</dbReference>
<sequence length="256" mass="29316">MFPQEEAEEGEEGVQGPKVLSAGRDMDDEQVQEEEKAHLDQSMYVSELVYIHCKLLIVDDRIALCGSANINDRSQCGNRDSELAAIVEDEELISCKMNGQDYKARKFAKEYRLQMCREHLGILPHTDMRRLAPVPSEPDYLVMRAMEENKEGIRESPEDKAYLQWAEKAIQDPLSDEFRPDDTVSTYDEYKKFIPDPTKVLRGHVADESLSKEETRTILDTVRGQLVEFPTDFLKNENLSNTSLSPEKILPIDVFI</sequence>
<keyword evidence="5" id="KW-0442">Lipid degradation</keyword>
<dbReference type="EMBL" id="KZ988232">
    <property type="protein sequence ID" value="RKP12710.1"/>
    <property type="molecule type" value="Genomic_DNA"/>
</dbReference>
<organism evidence="9 10">
    <name type="scientific">Piptocephalis cylindrospora</name>
    <dbReference type="NCBI Taxonomy" id="1907219"/>
    <lineage>
        <taxon>Eukaryota</taxon>
        <taxon>Fungi</taxon>
        <taxon>Fungi incertae sedis</taxon>
        <taxon>Zoopagomycota</taxon>
        <taxon>Zoopagomycotina</taxon>
        <taxon>Zoopagomycetes</taxon>
        <taxon>Zoopagales</taxon>
        <taxon>Piptocephalidaceae</taxon>
        <taxon>Piptocephalis</taxon>
    </lineage>
</organism>
<keyword evidence="4" id="KW-0378">Hydrolase</keyword>
<dbReference type="PANTHER" id="PTHR18896:SF76">
    <property type="entry name" value="PHOSPHOLIPASE"/>
    <property type="match status" value="1"/>
</dbReference>
<dbReference type="Proteomes" id="UP000267251">
    <property type="component" value="Unassembled WGS sequence"/>
</dbReference>
<keyword evidence="10" id="KW-1185">Reference proteome</keyword>
<feature type="region of interest" description="Disordered" evidence="7">
    <location>
        <begin position="1"/>
        <end position="38"/>
    </location>
</feature>
<dbReference type="InterPro" id="IPR025202">
    <property type="entry name" value="PLD-like_dom"/>
</dbReference>
<reference evidence="10" key="1">
    <citation type="journal article" date="2018" name="Nat. Microbiol.">
        <title>Leveraging single-cell genomics to expand the fungal tree of life.</title>
        <authorList>
            <person name="Ahrendt S.R."/>
            <person name="Quandt C.A."/>
            <person name="Ciobanu D."/>
            <person name="Clum A."/>
            <person name="Salamov A."/>
            <person name="Andreopoulos B."/>
            <person name="Cheng J.F."/>
            <person name="Woyke T."/>
            <person name="Pelin A."/>
            <person name="Henrissat B."/>
            <person name="Reynolds N.K."/>
            <person name="Benny G.L."/>
            <person name="Smith M.E."/>
            <person name="James T.Y."/>
            <person name="Grigoriev I.V."/>
        </authorList>
    </citation>
    <scope>NUCLEOTIDE SEQUENCE [LARGE SCALE GENOMIC DNA]</scope>
</reference>
<dbReference type="Pfam" id="PF13091">
    <property type="entry name" value="PLDc_2"/>
    <property type="match status" value="1"/>
</dbReference>
<proteinExistence type="predicted"/>
<dbReference type="OrthoDB" id="14911at2759"/>
<keyword evidence="3" id="KW-0677">Repeat</keyword>
<dbReference type="AlphaFoldDB" id="A0A4P9Y4E8"/>
<evidence type="ECO:0000256" key="7">
    <source>
        <dbReference type="SAM" id="MobiDB-lite"/>
    </source>
</evidence>
<evidence type="ECO:0000256" key="5">
    <source>
        <dbReference type="ARBA" id="ARBA00022963"/>
    </source>
</evidence>
<dbReference type="SMART" id="SM00155">
    <property type="entry name" value="PLDc"/>
    <property type="match status" value="1"/>
</dbReference>
<keyword evidence="6" id="KW-0443">Lipid metabolism</keyword>
<dbReference type="GO" id="GO:0004630">
    <property type="term" value="F:phospholipase D activity"/>
    <property type="evidence" value="ECO:0007669"/>
    <property type="project" value="UniProtKB-EC"/>
</dbReference>